<evidence type="ECO:0000259" key="9">
    <source>
        <dbReference type="Pfam" id="PF07992"/>
    </source>
</evidence>
<dbReference type="Gene3D" id="3.30.390.120">
    <property type="match status" value="1"/>
</dbReference>
<evidence type="ECO:0000256" key="1">
    <source>
        <dbReference type="ARBA" id="ARBA00001974"/>
    </source>
</evidence>
<evidence type="ECO:0000256" key="7">
    <source>
        <dbReference type="ARBA" id="ARBA00023002"/>
    </source>
</evidence>
<evidence type="ECO:0000313" key="12">
    <source>
        <dbReference type="Proteomes" id="UP001329151"/>
    </source>
</evidence>
<dbReference type="InterPro" id="IPR023753">
    <property type="entry name" value="FAD/NAD-binding_dom"/>
</dbReference>
<feature type="domain" description="FAD/NAD(P)-binding" evidence="9">
    <location>
        <begin position="3"/>
        <end position="294"/>
    </location>
</feature>
<dbReference type="InterPro" id="IPR036188">
    <property type="entry name" value="FAD/NAD-bd_sf"/>
</dbReference>
<feature type="domain" description="Rubredoxin binding" evidence="10">
    <location>
        <begin position="306"/>
        <end position="376"/>
    </location>
</feature>
<protein>
    <submittedName>
        <fullName evidence="11">FAD-dependent oxidoreductase</fullName>
    </submittedName>
</protein>
<dbReference type="GO" id="GO:0005737">
    <property type="term" value="C:cytoplasm"/>
    <property type="evidence" value="ECO:0007669"/>
    <property type="project" value="UniProtKB-SubCell"/>
</dbReference>
<keyword evidence="5" id="KW-0285">Flavoprotein</keyword>
<keyword evidence="12" id="KW-1185">Reference proteome</keyword>
<accession>A0AA86J1A5</accession>
<comment type="subcellular location">
    <subcellularLocation>
        <location evidence="2">Cytoplasm</location>
    </subcellularLocation>
</comment>
<comment type="similarity">
    <text evidence="3">Belongs to the FAD-dependent oxidoreductase family.</text>
</comment>
<reference evidence="11 12" key="1">
    <citation type="submission" date="2023-10" db="EMBL/GenBank/DDBJ databases">
        <title>Complete Genome Sequence of Limnobacter thiooxidans CS-K2T, Isolated from freshwater lake sediments in Bavaria, Germany.</title>
        <authorList>
            <person name="Naruki M."/>
            <person name="Watanabe A."/>
            <person name="Warashina T."/>
            <person name="Morita T."/>
            <person name="Arakawa K."/>
        </authorList>
    </citation>
    <scope>NUCLEOTIDE SEQUENCE [LARGE SCALE GENOMIC DNA]</scope>
    <source>
        <strain evidence="11 12">CS-K2</strain>
    </source>
</reference>
<keyword evidence="8" id="KW-0520">NAD</keyword>
<evidence type="ECO:0000256" key="3">
    <source>
        <dbReference type="ARBA" id="ARBA00006442"/>
    </source>
</evidence>
<dbReference type="Pfam" id="PF18113">
    <property type="entry name" value="Rbx_binding"/>
    <property type="match status" value="1"/>
</dbReference>
<evidence type="ECO:0000256" key="6">
    <source>
        <dbReference type="ARBA" id="ARBA00022827"/>
    </source>
</evidence>
<dbReference type="Gene3D" id="3.50.50.60">
    <property type="entry name" value="FAD/NAD(P)-binding domain"/>
    <property type="match status" value="2"/>
</dbReference>
<dbReference type="SUPFAM" id="SSF51905">
    <property type="entry name" value="FAD/NAD(P)-binding domain"/>
    <property type="match status" value="2"/>
</dbReference>
<gene>
    <name evidence="11" type="ORF">RGQ30_12120</name>
</gene>
<keyword evidence="6" id="KW-0274">FAD</keyword>
<evidence type="ECO:0000256" key="4">
    <source>
        <dbReference type="ARBA" id="ARBA00022490"/>
    </source>
</evidence>
<proteinExistence type="inferred from homology"/>
<dbReference type="RefSeq" id="WP_130556755.1">
    <property type="nucleotide sequence ID" value="NZ_AP028947.1"/>
</dbReference>
<dbReference type="InterPro" id="IPR041364">
    <property type="entry name" value="Rbx-bd"/>
</dbReference>
<evidence type="ECO:0000256" key="2">
    <source>
        <dbReference type="ARBA" id="ARBA00004496"/>
    </source>
</evidence>
<keyword evidence="7" id="KW-0560">Oxidoreductase</keyword>
<dbReference type="Pfam" id="PF07992">
    <property type="entry name" value="Pyr_redox_2"/>
    <property type="match status" value="1"/>
</dbReference>
<dbReference type="Proteomes" id="UP001329151">
    <property type="component" value="Chromosome"/>
</dbReference>
<evidence type="ECO:0000313" key="11">
    <source>
        <dbReference type="EMBL" id="BET25711.1"/>
    </source>
</evidence>
<dbReference type="PRINTS" id="PR00411">
    <property type="entry name" value="PNDRDTASEI"/>
</dbReference>
<comment type="cofactor">
    <cofactor evidence="1">
        <name>FAD</name>
        <dbReference type="ChEBI" id="CHEBI:57692"/>
    </cofactor>
</comment>
<evidence type="ECO:0000259" key="10">
    <source>
        <dbReference type="Pfam" id="PF18113"/>
    </source>
</evidence>
<dbReference type="PRINTS" id="PR00368">
    <property type="entry name" value="FADPNR"/>
</dbReference>
<dbReference type="PANTHER" id="PTHR43429">
    <property type="entry name" value="PYRIDINE NUCLEOTIDE-DISULFIDE OXIDOREDUCTASE DOMAIN-CONTAINING"/>
    <property type="match status" value="1"/>
</dbReference>
<evidence type="ECO:0000256" key="8">
    <source>
        <dbReference type="ARBA" id="ARBA00023027"/>
    </source>
</evidence>
<dbReference type="GO" id="GO:0016491">
    <property type="term" value="F:oxidoreductase activity"/>
    <property type="evidence" value="ECO:0007669"/>
    <property type="project" value="UniProtKB-KW"/>
</dbReference>
<organism evidence="11 12">
    <name type="scientific">Limnobacter thiooxidans</name>
    <dbReference type="NCBI Taxonomy" id="131080"/>
    <lineage>
        <taxon>Bacteria</taxon>
        <taxon>Pseudomonadati</taxon>
        <taxon>Pseudomonadota</taxon>
        <taxon>Betaproteobacteria</taxon>
        <taxon>Burkholderiales</taxon>
        <taxon>Burkholderiaceae</taxon>
        <taxon>Limnobacter</taxon>
    </lineage>
</organism>
<dbReference type="EMBL" id="AP028947">
    <property type="protein sequence ID" value="BET25711.1"/>
    <property type="molecule type" value="Genomic_DNA"/>
</dbReference>
<dbReference type="KEGG" id="lto:RGQ30_12120"/>
<sequence length="380" mass="40200">MNTTIIGSGVAAWTLVRELRKADPEAEIRLITADNGDFYSKPMLSNALASGKTPESLVMTPAAKFAEQQKVELIPNATVHTVDATGRKVTSTAGDFSYDNLVLALGADTIKLPIEGDGAADVISVNDLTDYAAFRKLLDGKKEVAVLGAGLIGCEFANDLLKADIHTTVFDLADRPLARLLPEQASAFMQAKLAEKGVSWKLGRTVVSIAKTATGYTVVDSTGESTHADLVLSAVGLRPRTDLAKTAGLTVGRGIVVNGLGQTSNEHIYSLGDCAEYLGKFVLPYIMPVMQAARAMAQTLSGKPTEIKFPAMPVSIKTPDCPAVVNPPLPEHEGEWEITADENGVKALFKGKDGALLGMALLGEASKERQALTPQLPAMI</sequence>
<evidence type="ECO:0000256" key="5">
    <source>
        <dbReference type="ARBA" id="ARBA00022630"/>
    </source>
</evidence>
<dbReference type="PANTHER" id="PTHR43429:SF3">
    <property type="entry name" value="NITRITE REDUCTASE [NAD(P)H]"/>
    <property type="match status" value="1"/>
</dbReference>
<dbReference type="InterPro" id="IPR050260">
    <property type="entry name" value="FAD-bd_OxRdtase"/>
</dbReference>
<keyword evidence="4" id="KW-0963">Cytoplasm</keyword>
<dbReference type="AlphaFoldDB" id="A0AA86J1A5"/>
<name>A0AA86J1A5_9BURK</name>